<accession>A0ACC0EX15</accession>
<evidence type="ECO:0000313" key="1">
    <source>
        <dbReference type="EMBL" id="KAI7961917.1"/>
    </source>
</evidence>
<evidence type="ECO:0000313" key="2">
    <source>
        <dbReference type="Proteomes" id="UP001060170"/>
    </source>
</evidence>
<feature type="non-terminal residue" evidence="1">
    <location>
        <position position="1"/>
    </location>
</feature>
<reference evidence="2" key="1">
    <citation type="journal article" date="2018" name="BMC Genomics">
        <title>Genomic insights into host adaptation between the wheat stripe rust pathogen (Puccinia striiformis f. sp. tritici) and the barley stripe rust pathogen (Puccinia striiformis f. sp. hordei).</title>
        <authorList>
            <person name="Xia C."/>
            <person name="Wang M."/>
            <person name="Yin C."/>
            <person name="Cornejo O.E."/>
            <person name="Hulbert S.H."/>
            <person name="Chen X."/>
        </authorList>
    </citation>
    <scope>NUCLEOTIDE SEQUENCE [LARGE SCALE GENOMIC DNA]</scope>
    <source>
        <strain evidence="2">93-210</strain>
    </source>
</reference>
<comment type="caution">
    <text evidence="1">The sequence shown here is derived from an EMBL/GenBank/DDBJ whole genome shotgun (WGS) entry which is preliminary data.</text>
</comment>
<reference evidence="2" key="2">
    <citation type="journal article" date="2018" name="Mol. Plant Microbe Interact.">
        <title>Genome sequence resources for the wheat stripe rust pathogen (Puccinia striiformis f. sp. tritici) and the barley stripe rust pathogen (Puccinia striiformis f. sp. hordei).</title>
        <authorList>
            <person name="Xia C."/>
            <person name="Wang M."/>
            <person name="Yin C."/>
            <person name="Cornejo O.E."/>
            <person name="Hulbert S.H."/>
            <person name="Chen X."/>
        </authorList>
    </citation>
    <scope>NUCLEOTIDE SEQUENCE [LARGE SCALE GENOMIC DNA]</scope>
    <source>
        <strain evidence="2">93-210</strain>
    </source>
</reference>
<dbReference type="EMBL" id="CM045865">
    <property type="protein sequence ID" value="KAI7961917.1"/>
    <property type="molecule type" value="Genomic_DNA"/>
</dbReference>
<sequence>YCKVNYNYLFDQFFLCLIRFIHFVRIRKKCGGEGHISKDCSNPTTPKSCYNCGDSGHILIVLPQEEPNRPNNCNQEDKAKEDSARETA</sequence>
<keyword evidence="2" id="KW-1185">Reference proteome</keyword>
<feature type="non-terminal residue" evidence="1">
    <location>
        <position position="88"/>
    </location>
</feature>
<protein>
    <submittedName>
        <fullName evidence="1">Uncharacterized protein</fullName>
    </submittedName>
</protein>
<name>A0ACC0EX15_9BASI</name>
<proteinExistence type="predicted"/>
<reference evidence="1 2" key="3">
    <citation type="journal article" date="2022" name="Microbiol. Spectr.">
        <title>Folding features and dynamics of 3D genome architecture in plant fungal pathogens.</title>
        <authorList>
            <person name="Xia C."/>
        </authorList>
    </citation>
    <scope>NUCLEOTIDE SEQUENCE [LARGE SCALE GENOMIC DNA]</scope>
    <source>
        <strain evidence="1 2">93-210</strain>
    </source>
</reference>
<gene>
    <name evidence="1" type="ORF">MJO28_000011</name>
</gene>
<organism evidence="1 2">
    <name type="scientific">Puccinia striiformis f. sp. tritici</name>
    <dbReference type="NCBI Taxonomy" id="168172"/>
    <lineage>
        <taxon>Eukaryota</taxon>
        <taxon>Fungi</taxon>
        <taxon>Dikarya</taxon>
        <taxon>Basidiomycota</taxon>
        <taxon>Pucciniomycotina</taxon>
        <taxon>Pucciniomycetes</taxon>
        <taxon>Pucciniales</taxon>
        <taxon>Pucciniaceae</taxon>
        <taxon>Puccinia</taxon>
    </lineage>
</organism>
<dbReference type="Proteomes" id="UP001060170">
    <property type="component" value="Chromosome 1"/>
</dbReference>